<dbReference type="EMBL" id="PIPK01000001">
    <property type="protein sequence ID" value="RUO28308.1"/>
    <property type="molecule type" value="Genomic_DNA"/>
</dbReference>
<dbReference type="InterPro" id="IPR036571">
    <property type="entry name" value="MECDP_synthase_sf"/>
</dbReference>
<dbReference type="HAMAP" id="MF_00108">
    <property type="entry name" value="IspD"/>
    <property type="match status" value="1"/>
</dbReference>
<feature type="binding site" evidence="12">
    <location>
        <position position="395"/>
    </location>
    <ligand>
        <name>4-CDP-2-C-methyl-D-erythritol 2-phosphate</name>
        <dbReference type="ChEBI" id="CHEBI:57919"/>
    </ligand>
</feature>
<feature type="site" description="Transition state stabilizer" evidence="12">
    <location>
        <position position="23"/>
    </location>
</feature>
<comment type="pathway">
    <text evidence="3 12">Isoprenoid biosynthesis; isopentenyl diphosphate biosynthesis via DXP pathway; isopentenyl diphosphate from 1-deoxy-D-xylulose 5-phosphate: step 4/6.</text>
</comment>
<feature type="site" description="Transition state stabilizer" evidence="12">
    <location>
        <position position="30"/>
    </location>
</feature>
<dbReference type="SUPFAM" id="SSF69765">
    <property type="entry name" value="IpsF-like"/>
    <property type="match status" value="1"/>
</dbReference>
<evidence type="ECO:0000256" key="7">
    <source>
        <dbReference type="ARBA" id="ARBA00022695"/>
    </source>
</evidence>
<feature type="site" description="Transition state stabilizer" evidence="12">
    <location>
        <position position="386"/>
    </location>
</feature>
<feature type="site" description="Transition state stabilizer" evidence="12">
    <location>
        <position position="287"/>
    </location>
</feature>
<feature type="binding site" evidence="12">
    <location>
        <begin position="287"/>
        <end position="288"/>
    </location>
    <ligand>
        <name>4-CDP-2-C-methyl-D-erythritol 2-phosphate</name>
        <dbReference type="ChEBI" id="CHEBI:57919"/>
    </ligand>
</feature>
<comment type="catalytic activity">
    <reaction evidence="12">
        <text>2-C-methyl-D-erythritol 4-phosphate + CTP + H(+) = 4-CDP-2-C-methyl-D-erythritol + diphosphate</text>
        <dbReference type="Rhea" id="RHEA:13429"/>
        <dbReference type="ChEBI" id="CHEBI:15378"/>
        <dbReference type="ChEBI" id="CHEBI:33019"/>
        <dbReference type="ChEBI" id="CHEBI:37563"/>
        <dbReference type="ChEBI" id="CHEBI:57823"/>
        <dbReference type="ChEBI" id="CHEBI:58262"/>
        <dbReference type="EC" id="2.7.7.60"/>
    </reaction>
</comment>
<dbReference type="CDD" id="cd00554">
    <property type="entry name" value="MECDP_synthase"/>
    <property type="match status" value="1"/>
</dbReference>
<reference evidence="14 16" key="2">
    <citation type="submission" date="2018-06" db="EMBL/GenBank/DDBJ databases">
        <title>Genomic Encyclopedia of Type Strains, Phase III (KMG-III): the genomes of soil and plant-associated and newly described type strains.</title>
        <authorList>
            <person name="Whitman W."/>
        </authorList>
    </citation>
    <scope>NUCLEOTIDE SEQUENCE [LARGE SCALE GENOMIC DNA]</scope>
    <source>
        <strain evidence="14 16">CGMCC 1.15366</strain>
    </source>
</reference>
<reference evidence="15 17" key="1">
    <citation type="journal article" date="2018" name="Front. Microbiol.">
        <title>Genome-Based Analysis Reveals the Taxonomy and Diversity of the Family Idiomarinaceae.</title>
        <authorList>
            <person name="Liu Y."/>
            <person name="Lai Q."/>
            <person name="Shao Z."/>
        </authorList>
    </citation>
    <scope>NUCLEOTIDE SEQUENCE [LARGE SCALE GENOMIC DNA]</scope>
    <source>
        <strain evidence="15 17">CF12-14</strain>
    </source>
</reference>
<feature type="binding site" evidence="12">
    <location>
        <begin position="385"/>
        <end position="388"/>
    </location>
    <ligand>
        <name>4-CDP-2-C-methyl-D-erythritol 2-phosphate</name>
        <dbReference type="ChEBI" id="CHEBI:57919"/>
    </ligand>
</feature>
<dbReference type="CDD" id="cd02516">
    <property type="entry name" value="CDP-ME_synthetase"/>
    <property type="match status" value="1"/>
</dbReference>
<dbReference type="Pfam" id="PF02542">
    <property type="entry name" value="YgbB"/>
    <property type="match status" value="1"/>
</dbReference>
<dbReference type="PROSITE" id="PS01350">
    <property type="entry name" value="ISPF"/>
    <property type="match status" value="1"/>
</dbReference>
<dbReference type="PANTHER" id="PTHR43181:SF1">
    <property type="entry name" value="2-C-METHYL-D-ERYTHRITOL 2,4-CYCLODIPHOSPHATE SYNTHASE, CHLOROPLASTIC"/>
    <property type="match status" value="1"/>
</dbReference>
<comment type="similarity">
    <text evidence="12">In the C-terminal section; belongs to the IspF family.</text>
</comment>
<evidence type="ECO:0000256" key="8">
    <source>
        <dbReference type="ARBA" id="ARBA00022723"/>
    </source>
</evidence>
<dbReference type="InterPro" id="IPR029044">
    <property type="entry name" value="Nucleotide-diphossugar_trans"/>
</dbReference>
<dbReference type="EC" id="4.6.1.12" evidence="12"/>
<dbReference type="GO" id="GO:0019288">
    <property type="term" value="P:isopentenyl diphosphate biosynthetic process, methylerythritol 4-phosphate pathway"/>
    <property type="evidence" value="ECO:0007669"/>
    <property type="project" value="UniProtKB-UniRule"/>
</dbReference>
<comment type="subunit">
    <text evidence="5">Homotrimer.</text>
</comment>
<dbReference type="SUPFAM" id="SSF53448">
    <property type="entry name" value="Nucleotide-diphospho-sugar transferases"/>
    <property type="match status" value="1"/>
</dbReference>
<protein>
    <recommendedName>
        <fullName evidence="12">Bifunctional enzyme IspD/IspF</fullName>
    </recommendedName>
    <domain>
        <recommendedName>
            <fullName evidence="12">2-C-methyl-D-erythritol 4-phosphate cytidylyltransferase</fullName>
            <ecNumber evidence="12">2.7.7.60</ecNumber>
        </recommendedName>
        <alternativeName>
            <fullName evidence="12">4-diphosphocytidyl-2C-methyl-D-erythritol synthase</fullName>
        </alternativeName>
        <alternativeName>
            <fullName evidence="12">MEP cytidylyltransferase</fullName>
            <shortName evidence="12">MCT</shortName>
        </alternativeName>
    </domain>
    <domain>
        <recommendedName>
            <fullName evidence="12">2-C-methyl-D-erythritol 2,4-cyclodiphosphate synthase</fullName>
            <shortName evidence="12">MECDP-synthase</shortName>
            <shortName evidence="12">MECPP-synthase</shortName>
            <shortName evidence="12">MECPS</shortName>
            <ecNumber evidence="12">4.6.1.12</ecNumber>
        </recommendedName>
    </domain>
</protein>
<sequence>MSEFSQQGMKFVAIVPAAGIGSRMQTQVAKQYLALHDKLVIEHSIHAVLADPRIQHVVVALHPEDSQFSSLELNVQARIHSVQGGATRAESVAAALTFACQHLAQPEQQLVAVVHDAARPCLAADDLSKLLDAFLLRPQQGAILACPVRDTMKRANTEGAIVATVERDQLWHAQTPQVFSAGALLDALGATPNQTITDEASAMQAVGGHPYVVSGSASNIKITHPDDLAVAAAILERAARQSGGVHLTQDSTMFRIGQGFDVHKFGGEGPVYLGGIAIEHAHGLIAHSDGDVLLHALCDALLGALALGDIGHLFPDTDEKYQGADSKELLRIVYQRVQQQGYRLVNADITVMAEAPKLKPHNVAIRECIAGLLSVDRGDISVKATTTEKLGFTGREEGIACQATVLLSRQSVQGASK</sequence>
<comment type="similarity">
    <text evidence="4">Belongs to the IspF family.</text>
</comment>
<evidence type="ECO:0000256" key="9">
    <source>
        <dbReference type="ARBA" id="ARBA00023229"/>
    </source>
</evidence>
<dbReference type="EMBL" id="QLMD01000001">
    <property type="protein sequence ID" value="RAK01471.1"/>
    <property type="molecule type" value="Genomic_DNA"/>
</dbReference>
<dbReference type="HAMAP" id="MF_01520">
    <property type="entry name" value="IspDF"/>
    <property type="match status" value="1"/>
</dbReference>
<evidence type="ECO:0000256" key="3">
    <source>
        <dbReference type="ARBA" id="ARBA00004709"/>
    </source>
</evidence>
<dbReference type="Pfam" id="PF01128">
    <property type="entry name" value="IspD"/>
    <property type="match status" value="1"/>
</dbReference>
<dbReference type="InterPro" id="IPR034683">
    <property type="entry name" value="IspD/TarI"/>
</dbReference>
<dbReference type="OrthoDB" id="9804336at2"/>
<dbReference type="GO" id="GO:0050518">
    <property type="term" value="F:2-C-methyl-D-erythritol 4-phosphate cytidylyltransferase activity"/>
    <property type="evidence" value="ECO:0007669"/>
    <property type="project" value="UniProtKB-UniRule"/>
</dbReference>
<keyword evidence="9 12" id="KW-0414">Isoprene biosynthesis</keyword>
<dbReference type="HAMAP" id="MF_00107">
    <property type="entry name" value="IspF"/>
    <property type="match status" value="1"/>
</dbReference>
<feature type="site" description="Positions MEP for the nucleophilic attack" evidence="12">
    <location>
        <position position="167"/>
    </location>
</feature>
<dbReference type="Gene3D" id="3.90.550.10">
    <property type="entry name" value="Spore Coat Polysaccharide Biosynthesis Protein SpsA, Chain A"/>
    <property type="match status" value="1"/>
</dbReference>
<evidence type="ECO:0000256" key="5">
    <source>
        <dbReference type="ARBA" id="ARBA00011233"/>
    </source>
</evidence>
<feature type="binding site" evidence="12">
    <location>
        <begin position="309"/>
        <end position="311"/>
    </location>
    <ligand>
        <name>4-CDP-2-C-methyl-D-erythritol 2-phosphate</name>
        <dbReference type="ChEBI" id="CHEBI:57919"/>
    </ligand>
</feature>
<evidence type="ECO:0000256" key="6">
    <source>
        <dbReference type="ARBA" id="ARBA00022679"/>
    </source>
</evidence>
<feature type="binding site" evidence="12">
    <location>
        <begin position="314"/>
        <end position="318"/>
    </location>
    <ligand>
        <name>4-CDP-2-C-methyl-D-erythritol 2-phosphate</name>
        <dbReference type="ChEBI" id="CHEBI:57919"/>
    </ligand>
</feature>
<keyword evidence="6 12" id="KW-0808">Transferase</keyword>
<dbReference type="InterPro" id="IPR003526">
    <property type="entry name" value="MECDP_synthase"/>
</dbReference>
<feature type="domain" description="2-C-methyl-D-erythritol 2,4-cyclodiphosphate synthase" evidence="13">
    <location>
        <begin position="254"/>
        <end position="407"/>
    </location>
</feature>
<evidence type="ECO:0000313" key="17">
    <source>
        <dbReference type="Proteomes" id="UP000287865"/>
    </source>
</evidence>
<feature type="binding site" evidence="12">
    <location>
        <position position="392"/>
    </location>
    <ligand>
        <name>4-CDP-2-C-methyl-D-erythritol 2-phosphate</name>
        <dbReference type="ChEBI" id="CHEBI:57919"/>
    </ligand>
</feature>
<feature type="region of interest" description="2-C-methyl-D-erythritol 2,4-cyclodiphosphate synthase" evidence="12">
    <location>
        <begin position="255"/>
        <end position="417"/>
    </location>
</feature>
<dbReference type="NCBIfam" id="TIGR00453">
    <property type="entry name" value="ispD"/>
    <property type="match status" value="1"/>
</dbReference>
<keyword evidence="11 12" id="KW-0511">Multifunctional enzyme</keyword>
<dbReference type="Proteomes" id="UP000249203">
    <property type="component" value="Unassembled WGS sequence"/>
</dbReference>
<feature type="site" description="Positions MEP for the nucleophilic attack" evidence="12">
    <location>
        <position position="221"/>
    </location>
</feature>
<dbReference type="InterPro" id="IPR020555">
    <property type="entry name" value="MECDP_synthase_CS"/>
</dbReference>
<feature type="binding site" evidence="12">
    <location>
        <position position="295"/>
    </location>
    <ligand>
        <name>a divalent metal cation</name>
        <dbReference type="ChEBI" id="CHEBI:60240"/>
    </ligand>
</feature>
<dbReference type="AlphaFoldDB" id="A0A327X416"/>
<organism evidence="14 16">
    <name type="scientific">Aliidiomarina maris</name>
    <dbReference type="NCBI Taxonomy" id="531312"/>
    <lineage>
        <taxon>Bacteria</taxon>
        <taxon>Pseudomonadati</taxon>
        <taxon>Pseudomonadota</taxon>
        <taxon>Gammaproteobacteria</taxon>
        <taxon>Alteromonadales</taxon>
        <taxon>Idiomarinaceae</taxon>
        <taxon>Aliidiomarina</taxon>
    </lineage>
</organism>
<comment type="cofactor">
    <cofactor evidence="2 12">
        <name>a divalent metal cation</name>
        <dbReference type="ChEBI" id="CHEBI:60240"/>
    </cofactor>
</comment>
<feature type="binding site" evidence="12">
    <location>
        <position position="263"/>
    </location>
    <ligand>
        <name>a divalent metal cation</name>
        <dbReference type="ChEBI" id="CHEBI:60240"/>
    </ligand>
</feature>
<dbReference type="UniPathway" id="UPA00056">
    <property type="reaction ID" value="UER00093"/>
</dbReference>
<comment type="pathway">
    <text evidence="12">Isoprenoid biosynthesis; isopentenyl diphosphate biosynthesis via DXP pathway; isopentenyl diphosphate from 1-deoxy-D-xylulose 5-phosphate: step 2/6.</text>
</comment>
<dbReference type="Proteomes" id="UP000287865">
    <property type="component" value="Unassembled WGS sequence"/>
</dbReference>
<dbReference type="PANTHER" id="PTHR43181">
    <property type="entry name" value="2-C-METHYL-D-ERYTHRITOL 2,4-CYCLODIPHOSPHATE SYNTHASE, CHLOROPLASTIC"/>
    <property type="match status" value="1"/>
</dbReference>
<feature type="binding site" evidence="12">
    <location>
        <begin position="261"/>
        <end position="263"/>
    </location>
    <ligand>
        <name>4-CDP-2-C-methyl-D-erythritol 2-phosphate</name>
        <dbReference type="ChEBI" id="CHEBI:57919"/>
    </ligand>
</feature>
<dbReference type="NCBIfam" id="TIGR00151">
    <property type="entry name" value="ispF"/>
    <property type="match status" value="1"/>
</dbReference>
<comment type="caution">
    <text evidence="12">Lacks conserved residue(s) required for the propagation of feature annotation.</text>
</comment>
<evidence type="ECO:0000256" key="10">
    <source>
        <dbReference type="ARBA" id="ARBA00023239"/>
    </source>
</evidence>
<dbReference type="FunFam" id="3.30.1330.50:FF:000001">
    <property type="entry name" value="2-C-methyl-D-erythritol 2,4-cyclodiphosphate synthase"/>
    <property type="match status" value="1"/>
</dbReference>
<dbReference type="GO" id="GO:0046872">
    <property type="term" value="F:metal ion binding"/>
    <property type="evidence" value="ECO:0007669"/>
    <property type="project" value="UniProtKB-KW"/>
</dbReference>
<proteinExistence type="inferred from homology"/>
<gene>
    <name evidence="12" type="primary">ispDF</name>
    <name evidence="14" type="ORF">B0I24_10194</name>
    <name evidence="15" type="ORF">CWE07_00445</name>
</gene>
<evidence type="ECO:0000256" key="4">
    <source>
        <dbReference type="ARBA" id="ARBA00008480"/>
    </source>
</evidence>
<dbReference type="GO" id="GO:0008685">
    <property type="term" value="F:2-C-methyl-D-erythritol 2,4-cyclodiphosphate synthase activity"/>
    <property type="evidence" value="ECO:0007669"/>
    <property type="project" value="UniProtKB-UniRule"/>
</dbReference>
<evidence type="ECO:0000313" key="14">
    <source>
        <dbReference type="EMBL" id="RAK01471.1"/>
    </source>
</evidence>
<keyword evidence="7 12" id="KW-0548">Nucleotidyltransferase</keyword>
<evidence type="ECO:0000313" key="16">
    <source>
        <dbReference type="Proteomes" id="UP000249203"/>
    </source>
</evidence>
<keyword evidence="10 12" id="KW-0456">Lyase</keyword>
<dbReference type="InterPro" id="IPR026596">
    <property type="entry name" value="IspD/F"/>
</dbReference>
<comment type="caution">
    <text evidence="14">The sequence shown here is derived from an EMBL/GenBank/DDBJ whole genome shotgun (WGS) entry which is preliminary data.</text>
</comment>
<evidence type="ECO:0000256" key="11">
    <source>
        <dbReference type="ARBA" id="ARBA00023268"/>
    </source>
</evidence>
<evidence type="ECO:0000259" key="13">
    <source>
        <dbReference type="Pfam" id="PF02542"/>
    </source>
</evidence>
<dbReference type="FunFam" id="3.90.550.10:FF:000003">
    <property type="entry name" value="2-C-methyl-D-erythritol 4-phosphate cytidylyltransferase"/>
    <property type="match status" value="1"/>
</dbReference>
<name>A0A327X416_9GAMM</name>
<feature type="binding site" evidence="12">
    <location>
        <position position="261"/>
    </location>
    <ligand>
        <name>a divalent metal cation</name>
        <dbReference type="ChEBI" id="CHEBI:60240"/>
    </ligand>
</feature>
<comment type="function">
    <text evidence="12">Bifunctional enzyme that catalyzes the formation of 4-diphosphocytidyl-2-C-methyl-D-erythritol from CTP and 2-C-methyl-D-erythritol 4-phosphate (MEP) (IspD), and catalyzes the conversion of 4-diphosphocytidyl-2-C-methyl-D-erythritol 2-phosphate (CDP-ME2P) to 2-C-methyl-D-erythritol 2,4-cyclodiphosphate (ME-CPP) with a corresponding release of cytidine 5-monophosphate (CMP) (IspF).</text>
</comment>
<dbReference type="GO" id="GO:0016114">
    <property type="term" value="P:terpenoid biosynthetic process"/>
    <property type="evidence" value="ECO:0007669"/>
    <property type="project" value="InterPro"/>
</dbReference>
<evidence type="ECO:0000256" key="12">
    <source>
        <dbReference type="HAMAP-Rule" id="MF_01520"/>
    </source>
</evidence>
<dbReference type="Gene3D" id="3.30.1330.50">
    <property type="entry name" value="2-C-methyl-D-erythritol 2,4-cyclodiphosphate synthase"/>
    <property type="match status" value="1"/>
</dbReference>
<evidence type="ECO:0000256" key="1">
    <source>
        <dbReference type="ARBA" id="ARBA00000200"/>
    </source>
</evidence>
<comment type="similarity">
    <text evidence="12">In the N-terminal section; belongs to the IspD/TarI cytidylyltransferase family. IspD subfamily.</text>
</comment>
<comment type="catalytic activity">
    <reaction evidence="1 12">
        <text>4-CDP-2-C-methyl-D-erythritol 2-phosphate = 2-C-methyl-D-erythritol 2,4-cyclic diphosphate + CMP</text>
        <dbReference type="Rhea" id="RHEA:23864"/>
        <dbReference type="ChEBI" id="CHEBI:57919"/>
        <dbReference type="ChEBI" id="CHEBI:58483"/>
        <dbReference type="ChEBI" id="CHEBI:60377"/>
        <dbReference type="EC" id="4.6.1.12"/>
    </reaction>
</comment>
<evidence type="ECO:0000313" key="15">
    <source>
        <dbReference type="EMBL" id="RUO28308.1"/>
    </source>
</evidence>
<dbReference type="EC" id="2.7.7.60" evidence="12"/>
<evidence type="ECO:0000256" key="2">
    <source>
        <dbReference type="ARBA" id="ARBA00001968"/>
    </source>
</evidence>
<feature type="region of interest" description="2-C-methyl-D-erythritol 4-phosphate cytidylyltransferase" evidence="12">
    <location>
        <begin position="1"/>
        <end position="254"/>
    </location>
</feature>
<keyword evidence="17" id="KW-1185">Reference proteome</keyword>
<accession>A0A327X416</accession>
<dbReference type="InterPro" id="IPR001228">
    <property type="entry name" value="IspD"/>
</dbReference>
<keyword evidence="8 12" id="KW-0479">Metal-binding</keyword>